<evidence type="ECO:0000313" key="2">
    <source>
        <dbReference type="Proteomes" id="UP000324800"/>
    </source>
</evidence>
<name>A0A5J4TA24_9EUKA</name>
<dbReference type="EMBL" id="SNRW01035175">
    <property type="protein sequence ID" value="KAA6355097.1"/>
    <property type="molecule type" value="Genomic_DNA"/>
</dbReference>
<proteinExistence type="predicted"/>
<sequence>MKLEPSVALFLLPSCCFEKFMLLFPPILQIINMGPTELVLKMGKSLESHQLKLPPGDQLDVLTTSIPLVNNYSETQLQQQDQYQQQFNRRSTIQTGRFGKTAELAQLQWQDS</sequence>
<organism evidence="1 2">
    <name type="scientific">Streblomastix strix</name>
    <dbReference type="NCBI Taxonomy" id="222440"/>
    <lineage>
        <taxon>Eukaryota</taxon>
        <taxon>Metamonada</taxon>
        <taxon>Preaxostyla</taxon>
        <taxon>Oxymonadida</taxon>
        <taxon>Streblomastigidae</taxon>
        <taxon>Streblomastix</taxon>
    </lineage>
</organism>
<protein>
    <submittedName>
        <fullName evidence="1">Uncharacterized protein</fullName>
    </submittedName>
</protein>
<dbReference type="AlphaFoldDB" id="A0A5J4TA24"/>
<dbReference type="Proteomes" id="UP000324800">
    <property type="component" value="Unassembled WGS sequence"/>
</dbReference>
<gene>
    <name evidence="1" type="ORF">EZS28_049377</name>
</gene>
<evidence type="ECO:0000313" key="1">
    <source>
        <dbReference type="EMBL" id="KAA6355097.1"/>
    </source>
</evidence>
<accession>A0A5J4TA24</accession>
<reference evidence="1 2" key="1">
    <citation type="submission" date="2019-03" db="EMBL/GenBank/DDBJ databases">
        <title>Single cell metagenomics reveals metabolic interactions within the superorganism composed of flagellate Streblomastix strix and complex community of Bacteroidetes bacteria on its surface.</title>
        <authorList>
            <person name="Treitli S.C."/>
            <person name="Kolisko M."/>
            <person name="Husnik F."/>
            <person name="Keeling P."/>
            <person name="Hampl V."/>
        </authorList>
    </citation>
    <scope>NUCLEOTIDE SEQUENCE [LARGE SCALE GENOMIC DNA]</scope>
    <source>
        <strain evidence="1">ST1C</strain>
    </source>
</reference>
<comment type="caution">
    <text evidence="1">The sequence shown here is derived from an EMBL/GenBank/DDBJ whole genome shotgun (WGS) entry which is preliminary data.</text>
</comment>